<dbReference type="EMBL" id="LQQA01000006">
    <property type="protein sequence ID" value="ORX17723.1"/>
    <property type="molecule type" value="Genomic_DNA"/>
</dbReference>
<dbReference type="OrthoDB" id="4753194at2"/>
<protein>
    <recommendedName>
        <fullName evidence="1">Helix-turn-helix domain-containing protein</fullName>
    </recommendedName>
</protein>
<evidence type="ECO:0000313" key="2">
    <source>
        <dbReference type="EMBL" id="ORX17723.1"/>
    </source>
</evidence>
<dbReference type="Pfam" id="PF12728">
    <property type="entry name" value="HTH_17"/>
    <property type="match status" value="1"/>
</dbReference>
<dbReference type="Proteomes" id="UP000193964">
    <property type="component" value="Unassembled WGS sequence"/>
</dbReference>
<reference evidence="2 3" key="1">
    <citation type="submission" date="2016-01" db="EMBL/GenBank/DDBJ databases">
        <title>The new phylogeny of the genus Mycobacterium.</title>
        <authorList>
            <person name="Tarcisio F."/>
            <person name="Conor M."/>
            <person name="Antonella G."/>
            <person name="Elisabetta G."/>
            <person name="Giulia F.S."/>
            <person name="Sara T."/>
            <person name="Anna F."/>
            <person name="Clotilde B."/>
            <person name="Roberto B."/>
            <person name="Veronica D.S."/>
            <person name="Fabio R."/>
            <person name="Monica P."/>
            <person name="Olivier J."/>
            <person name="Enrico T."/>
            <person name="Nicola S."/>
        </authorList>
    </citation>
    <scope>NUCLEOTIDE SEQUENCE [LARGE SCALE GENOMIC DNA]</scope>
    <source>
        <strain evidence="2 3">ATCC 700010</strain>
    </source>
</reference>
<comment type="caution">
    <text evidence="2">The sequence shown here is derived from an EMBL/GenBank/DDBJ whole genome shotgun (WGS) entry which is preliminary data.</text>
</comment>
<dbReference type="RefSeq" id="WP_085142870.1">
    <property type="nucleotide sequence ID" value="NZ_JACKUA010000019.1"/>
</dbReference>
<sequence>MDPALLNKRDACKYLGGISERTLMEHVYAGRLNAKKLGARVVFEVAELRRFVAELPSWEPQS</sequence>
<evidence type="ECO:0000313" key="3">
    <source>
        <dbReference type="Proteomes" id="UP000193964"/>
    </source>
</evidence>
<organism evidence="2 3">
    <name type="scientific">Mycolicibacterium wolinskyi</name>
    <dbReference type="NCBI Taxonomy" id="59750"/>
    <lineage>
        <taxon>Bacteria</taxon>
        <taxon>Bacillati</taxon>
        <taxon>Actinomycetota</taxon>
        <taxon>Actinomycetes</taxon>
        <taxon>Mycobacteriales</taxon>
        <taxon>Mycobacteriaceae</taxon>
        <taxon>Mycolicibacterium</taxon>
    </lineage>
</organism>
<gene>
    <name evidence="2" type="ORF">AWC31_14865</name>
</gene>
<feature type="domain" description="Helix-turn-helix" evidence="1">
    <location>
        <begin position="6"/>
        <end position="54"/>
    </location>
</feature>
<name>A0A1X2FH01_9MYCO</name>
<proteinExistence type="predicted"/>
<accession>A0A1X2FH01</accession>
<dbReference type="InterPro" id="IPR041657">
    <property type="entry name" value="HTH_17"/>
</dbReference>
<evidence type="ECO:0000259" key="1">
    <source>
        <dbReference type="Pfam" id="PF12728"/>
    </source>
</evidence>
<dbReference type="AlphaFoldDB" id="A0A1X2FH01"/>